<comment type="similarity">
    <text evidence="2">Belongs to the FldB/FldC dehydratase alpha/beta subunit family.</text>
</comment>
<keyword evidence="3" id="KW-0411">Iron-sulfur</keyword>
<comment type="cofactor">
    <cofactor evidence="1">
        <name>[4Fe-4S] cluster</name>
        <dbReference type="ChEBI" id="CHEBI:49883"/>
    </cofactor>
</comment>
<reference evidence="4" key="2">
    <citation type="journal article" date="2021" name="PeerJ">
        <title>Extensive microbial diversity within the chicken gut microbiome revealed by metagenomics and culture.</title>
        <authorList>
            <person name="Gilroy R."/>
            <person name="Ravi A."/>
            <person name="Getino M."/>
            <person name="Pursley I."/>
            <person name="Horton D.L."/>
            <person name="Alikhan N.F."/>
            <person name="Baker D."/>
            <person name="Gharbi K."/>
            <person name="Hall N."/>
            <person name="Watson M."/>
            <person name="Adriaenssens E.M."/>
            <person name="Foster-Nyarko E."/>
            <person name="Jarju S."/>
            <person name="Secka A."/>
            <person name="Antonio M."/>
            <person name="Oren A."/>
            <person name="Chaudhuri R.R."/>
            <person name="La Ragione R."/>
            <person name="Hildebrand F."/>
            <person name="Pallen M.J."/>
        </authorList>
    </citation>
    <scope>NUCLEOTIDE SEQUENCE</scope>
    <source>
        <strain evidence="4">ChiHecec3B27-6122</strain>
    </source>
</reference>
<dbReference type="GO" id="GO:0016836">
    <property type="term" value="F:hydro-lyase activity"/>
    <property type="evidence" value="ECO:0007669"/>
    <property type="project" value="UniProtKB-ARBA"/>
</dbReference>
<protein>
    <submittedName>
        <fullName evidence="4">2-hydroxyacyl-CoA dehydratase</fullName>
    </submittedName>
</protein>
<sequence length="388" mass="44165">MSTKDTIRELSRRSQARVRELVAEKRAGTPLIEYNSSFIPEEFIRAAGANTYFMCRGGEPEPTDAVLDYMLRFMNPLSRSMAGYMELGLDPITPNADLVAIAETDCHVGRISELMEFKGVKVGKVGVPADWEKPVAFEYYLNSLRELMKKVEEITGKAVDMDAARHNIEVSNRINGLFRRLDALRRGDRCPIGFEDYMRLQHLSFSTGEPEQFADELEKLCNELEAGSECALPENAPRVLVAGRVIAIGDYTMPRLLDSFGCAVTADMLDEGVRVTEKDVCAEGDLYENFARNRYLDKLPIDLFQPSWKQRFERMKELMAAGRVDGVIWYQLAFDEIYDMEYSCVAKWLGEMKVPLLKLETAYSYSREEMGPLTNRIENFVQNLKEGK</sequence>
<dbReference type="Gene3D" id="1.20.1270.370">
    <property type="match status" value="1"/>
</dbReference>
<evidence type="ECO:0000256" key="2">
    <source>
        <dbReference type="ARBA" id="ARBA00005806"/>
    </source>
</evidence>
<keyword evidence="3" id="KW-0408">Iron</keyword>
<dbReference type="PANTHER" id="PTHR30548">
    <property type="entry name" value="2-HYDROXYGLUTARYL-COA DEHYDRATASE, D-COMPONENT-RELATED"/>
    <property type="match status" value="1"/>
</dbReference>
<dbReference type="EMBL" id="DVJS01000039">
    <property type="protein sequence ID" value="HIS96684.1"/>
    <property type="molecule type" value="Genomic_DNA"/>
</dbReference>
<evidence type="ECO:0000313" key="4">
    <source>
        <dbReference type="EMBL" id="HIS96684.1"/>
    </source>
</evidence>
<evidence type="ECO:0000256" key="3">
    <source>
        <dbReference type="ARBA" id="ARBA00023014"/>
    </source>
</evidence>
<evidence type="ECO:0000313" key="5">
    <source>
        <dbReference type="Proteomes" id="UP000886876"/>
    </source>
</evidence>
<evidence type="ECO:0000256" key="1">
    <source>
        <dbReference type="ARBA" id="ARBA00001966"/>
    </source>
</evidence>
<comment type="caution">
    <text evidence="4">The sequence shown here is derived from an EMBL/GenBank/DDBJ whole genome shotgun (WGS) entry which is preliminary data.</text>
</comment>
<reference evidence="4" key="1">
    <citation type="submission" date="2020-10" db="EMBL/GenBank/DDBJ databases">
        <authorList>
            <person name="Gilroy R."/>
        </authorList>
    </citation>
    <scope>NUCLEOTIDE SEQUENCE</scope>
    <source>
        <strain evidence="4">ChiHecec3B27-6122</strain>
    </source>
</reference>
<organism evidence="4 5">
    <name type="scientific">Candidatus Scatomorpha pullistercoris</name>
    <dbReference type="NCBI Taxonomy" id="2840929"/>
    <lineage>
        <taxon>Bacteria</taxon>
        <taxon>Bacillati</taxon>
        <taxon>Bacillota</taxon>
        <taxon>Clostridia</taxon>
        <taxon>Eubacteriales</taxon>
        <taxon>Candidatus Scatomorpha</taxon>
    </lineage>
</organism>
<dbReference type="Gene3D" id="3.40.50.11890">
    <property type="match status" value="1"/>
</dbReference>
<dbReference type="PANTHER" id="PTHR30548:SF3">
    <property type="entry name" value="2-HYDROXYACYL-COA DEHYDRATASE"/>
    <property type="match status" value="1"/>
</dbReference>
<gene>
    <name evidence="4" type="ORF">IAD42_01780</name>
</gene>
<dbReference type="InterPro" id="IPR010327">
    <property type="entry name" value="FldB/FldC_alpha/beta"/>
</dbReference>
<dbReference type="Pfam" id="PF06050">
    <property type="entry name" value="HGD-D"/>
    <property type="match status" value="1"/>
</dbReference>
<accession>A0A9D1K7U3</accession>
<dbReference type="Proteomes" id="UP000886876">
    <property type="component" value="Unassembled WGS sequence"/>
</dbReference>
<dbReference type="Gene3D" id="3.40.50.11900">
    <property type="match status" value="1"/>
</dbReference>
<keyword evidence="3" id="KW-0479">Metal-binding</keyword>
<proteinExistence type="inferred from homology"/>
<name>A0A9D1K7U3_9FIRM</name>
<dbReference type="GO" id="GO:0051536">
    <property type="term" value="F:iron-sulfur cluster binding"/>
    <property type="evidence" value="ECO:0007669"/>
    <property type="project" value="UniProtKB-KW"/>
</dbReference>
<dbReference type="AlphaFoldDB" id="A0A9D1K7U3"/>